<sequence length="316" mass="34071">MVKIYTKIRFNIDTWDILEEESFEYDGPLALCYDHSGADSDGPGGAGGGGGDGYTAGDYEADAYGVGRTNDTSDYEADAYGVGRNDDFANVGMELGPGITVNDLSVAALERAQKMGWERAFEQGGIYETTGIGAFGTVLGFLGFPLLGRGLAQIGSSVAAFVGYTDPFMMSDLLSWGLEKTLGQWTWDETKQLSFSTPDDTGAGAAADGGDGSDGSPYSEAVKAGLVDSYGYIKKQQGATAQRQQQWATGQPRVPYRPKQQQINPSKWYIPEAETFPQPAFPDINIQMSSPYSVFNFPPPIPGDMYTQPKTSIWYT</sequence>
<proteinExistence type="predicted"/>
<organism evidence="2">
    <name type="scientific">viral metagenome</name>
    <dbReference type="NCBI Taxonomy" id="1070528"/>
    <lineage>
        <taxon>unclassified sequences</taxon>
        <taxon>metagenomes</taxon>
        <taxon>organismal metagenomes</taxon>
    </lineage>
</organism>
<name>A0A6H1ZSU0_9ZZZZ</name>
<gene>
    <name evidence="2" type="ORF">TM448A01828_0005</name>
    <name evidence="3" type="ORF">TM448B00218_0047</name>
</gene>
<dbReference type="AlphaFoldDB" id="A0A6H1ZSU0"/>
<dbReference type="EMBL" id="MT144204">
    <property type="protein sequence ID" value="QJA50578.1"/>
    <property type="molecule type" value="Genomic_DNA"/>
</dbReference>
<evidence type="ECO:0000313" key="2">
    <source>
        <dbReference type="EMBL" id="QJA50578.1"/>
    </source>
</evidence>
<evidence type="ECO:0000313" key="3">
    <source>
        <dbReference type="EMBL" id="QJH94404.1"/>
    </source>
</evidence>
<protein>
    <submittedName>
        <fullName evidence="2">Uncharacterized protein</fullName>
    </submittedName>
</protein>
<evidence type="ECO:0000256" key="1">
    <source>
        <dbReference type="SAM" id="MobiDB-lite"/>
    </source>
</evidence>
<reference evidence="2" key="1">
    <citation type="submission" date="2020-03" db="EMBL/GenBank/DDBJ databases">
        <title>The deep terrestrial virosphere.</title>
        <authorList>
            <person name="Holmfeldt K."/>
            <person name="Nilsson E."/>
            <person name="Simone D."/>
            <person name="Lopez-Fernandez M."/>
            <person name="Wu X."/>
            <person name="de Brujin I."/>
            <person name="Lundin D."/>
            <person name="Andersson A."/>
            <person name="Bertilsson S."/>
            <person name="Dopson M."/>
        </authorList>
    </citation>
    <scope>NUCLEOTIDE SEQUENCE</scope>
    <source>
        <strain evidence="2">TM448A01828</strain>
        <strain evidence="3">TM448B00218</strain>
    </source>
</reference>
<feature type="region of interest" description="Disordered" evidence="1">
    <location>
        <begin position="193"/>
        <end position="218"/>
    </location>
</feature>
<feature type="compositionally biased region" description="Low complexity" evidence="1">
    <location>
        <begin position="197"/>
        <end position="206"/>
    </location>
</feature>
<accession>A0A6H1ZSU0</accession>
<dbReference type="EMBL" id="MT144600">
    <property type="protein sequence ID" value="QJH94404.1"/>
    <property type="molecule type" value="Genomic_DNA"/>
</dbReference>